<dbReference type="Proteomes" id="UP000265875">
    <property type="component" value="Unassembled WGS sequence"/>
</dbReference>
<evidence type="ECO:0000313" key="1">
    <source>
        <dbReference type="EMBL" id="RII76782.1"/>
    </source>
</evidence>
<name>A0A399M4S6_9PSED</name>
<protein>
    <submittedName>
        <fullName evidence="1">Uncharacterized protein</fullName>
    </submittedName>
</protein>
<reference evidence="1 2" key="1">
    <citation type="submission" date="2018-08" db="EMBL/GenBank/DDBJ databases">
        <title>Draft genome sequence of the cyanotroph, Pseudomonas monteilii BCN3.</title>
        <authorList>
            <person name="Jones L.B."/>
            <person name="Kunz D.A."/>
        </authorList>
    </citation>
    <scope>NUCLEOTIDE SEQUENCE [LARGE SCALE GENOMIC DNA]</scope>
    <source>
        <strain evidence="1 2">BCN3</strain>
    </source>
</reference>
<comment type="caution">
    <text evidence="1">The sequence shown here is derived from an EMBL/GenBank/DDBJ whole genome shotgun (WGS) entry which is preliminary data.</text>
</comment>
<sequence length="73" mass="8442">MNFFTPDISYVNLSCYSALMSQAFTNGCDYLRHAYLIVFIFLEKSVDNIVGKCGSEVVKNYLKVMARFIELWL</sequence>
<gene>
    <name evidence="1" type="ORF">D0894_15200</name>
</gene>
<dbReference type="AlphaFoldDB" id="A0A399M4S6"/>
<accession>A0A399M4S6</accession>
<proteinExistence type="predicted"/>
<dbReference type="EMBL" id="QWLL01000033">
    <property type="protein sequence ID" value="RII76782.1"/>
    <property type="molecule type" value="Genomic_DNA"/>
</dbReference>
<organism evidence="1 2">
    <name type="scientific">Pseudomonas monteilii</name>
    <dbReference type="NCBI Taxonomy" id="76759"/>
    <lineage>
        <taxon>Bacteria</taxon>
        <taxon>Pseudomonadati</taxon>
        <taxon>Pseudomonadota</taxon>
        <taxon>Gammaproteobacteria</taxon>
        <taxon>Pseudomonadales</taxon>
        <taxon>Pseudomonadaceae</taxon>
        <taxon>Pseudomonas</taxon>
    </lineage>
</organism>
<evidence type="ECO:0000313" key="2">
    <source>
        <dbReference type="Proteomes" id="UP000265875"/>
    </source>
</evidence>